<organism evidence="1 2">
    <name type="scientific">Stentor coeruleus</name>
    <dbReference type="NCBI Taxonomy" id="5963"/>
    <lineage>
        <taxon>Eukaryota</taxon>
        <taxon>Sar</taxon>
        <taxon>Alveolata</taxon>
        <taxon>Ciliophora</taxon>
        <taxon>Postciliodesmatophora</taxon>
        <taxon>Heterotrichea</taxon>
        <taxon>Heterotrichida</taxon>
        <taxon>Stentoridae</taxon>
        <taxon>Stentor</taxon>
    </lineage>
</organism>
<keyword evidence="2" id="KW-1185">Reference proteome</keyword>
<evidence type="ECO:0000313" key="2">
    <source>
        <dbReference type="Proteomes" id="UP000187209"/>
    </source>
</evidence>
<name>A0A1R2BDF9_9CILI</name>
<gene>
    <name evidence="1" type="ORF">SteCoe_26188</name>
</gene>
<dbReference type="AlphaFoldDB" id="A0A1R2BDF9"/>
<reference evidence="1 2" key="1">
    <citation type="submission" date="2016-11" db="EMBL/GenBank/DDBJ databases">
        <title>The macronuclear genome of Stentor coeruleus: a giant cell with tiny introns.</title>
        <authorList>
            <person name="Slabodnick M."/>
            <person name="Ruby J.G."/>
            <person name="Reiff S.B."/>
            <person name="Swart E.C."/>
            <person name="Gosai S."/>
            <person name="Prabakaran S."/>
            <person name="Witkowska E."/>
            <person name="Larue G.E."/>
            <person name="Fisher S."/>
            <person name="Freeman R.M."/>
            <person name="Gunawardena J."/>
            <person name="Chu W."/>
            <person name="Stover N.A."/>
            <person name="Gregory B.D."/>
            <person name="Nowacki M."/>
            <person name="Derisi J."/>
            <person name="Roy S.W."/>
            <person name="Marshall W.F."/>
            <person name="Sood P."/>
        </authorList>
    </citation>
    <scope>NUCLEOTIDE SEQUENCE [LARGE SCALE GENOMIC DNA]</scope>
    <source>
        <strain evidence="1">WM001</strain>
    </source>
</reference>
<sequence>MQINSKTFENNAEQTITYKNFIKGLNRTKSFGQSAHSSAKRRANLEALISPMIKKSEQVIRRKKISLDVDTVGEEGTAQVIKSPIVKRGKSSNSSLDITNSGNLLPNNQNLVVEQEMSLSSKIEINHLKQENIMLRSHIKILQLSITDLQKKLDESLKESSALTCQLEDLILDNKKTLLENERLLSVISTLENDSFRNSKTFLQDDLEAKILSLDKEKEEKKEQMLQILVKFMAYLNEFTSSDEWVLNLLKSPQPKKEIKKKEECMRNRVDRIQLEIASCQAQINAEKGLEKSYYTSLSSSQIPSPLNSPSRTIRLASFSEFINYA</sequence>
<protein>
    <submittedName>
        <fullName evidence="1">Uncharacterized protein</fullName>
    </submittedName>
</protein>
<dbReference type="Proteomes" id="UP000187209">
    <property type="component" value="Unassembled WGS sequence"/>
</dbReference>
<accession>A0A1R2BDF9</accession>
<comment type="caution">
    <text evidence="1">The sequence shown here is derived from an EMBL/GenBank/DDBJ whole genome shotgun (WGS) entry which is preliminary data.</text>
</comment>
<dbReference type="EMBL" id="MPUH01000727">
    <property type="protein sequence ID" value="OMJ74809.1"/>
    <property type="molecule type" value="Genomic_DNA"/>
</dbReference>
<evidence type="ECO:0000313" key="1">
    <source>
        <dbReference type="EMBL" id="OMJ74809.1"/>
    </source>
</evidence>
<proteinExistence type="predicted"/>